<dbReference type="SMART" id="SM00150">
    <property type="entry name" value="SPEC"/>
    <property type="match status" value="1"/>
</dbReference>
<dbReference type="SUPFAM" id="SSF46966">
    <property type="entry name" value="Spectrin repeat"/>
    <property type="match status" value="1"/>
</dbReference>
<accession>A0A915NYF8</accession>
<organism evidence="2 3">
    <name type="scientific">Meloidogyne floridensis</name>
    <dbReference type="NCBI Taxonomy" id="298350"/>
    <lineage>
        <taxon>Eukaryota</taxon>
        <taxon>Metazoa</taxon>
        <taxon>Ecdysozoa</taxon>
        <taxon>Nematoda</taxon>
        <taxon>Chromadorea</taxon>
        <taxon>Rhabditida</taxon>
        <taxon>Tylenchina</taxon>
        <taxon>Tylenchomorpha</taxon>
        <taxon>Tylenchoidea</taxon>
        <taxon>Meloidogynidae</taxon>
        <taxon>Meloidogyninae</taxon>
        <taxon>Meloidogyne</taxon>
    </lineage>
</organism>
<dbReference type="Gene3D" id="1.20.58.60">
    <property type="match status" value="1"/>
</dbReference>
<feature type="region of interest" description="Disordered" evidence="1">
    <location>
        <begin position="113"/>
        <end position="137"/>
    </location>
</feature>
<dbReference type="WBParaSite" id="scf7180000422623.g9331">
    <property type="protein sequence ID" value="scf7180000422623.g9331"/>
    <property type="gene ID" value="scf7180000422623.g9331"/>
</dbReference>
<evidence type="ECO:0000313" key="2">
    <source>
        <dbReference type="Proteomes" id="UP000887560"/>
    </source>
</evidence>
<dbReference type="AlphaFoldDB" id="A0A915NYF8"/>
<name>A0A915NYF8_9BILA</name>
<evidence type="ECO:0000313" key="3">
    <source>
        <dbReference type="WBParaSite" id="scf7180000422623.g9331"/>
    </source>
</evidence>
<dbReference type="Pfam" id="PF00435">
    <property type="entry name" value="Spectrin"/>
    <property type="match status" value="1"/>
</dbReference>
<keyword evidence="2" id="KW-1185">Reference proteome</keyword>
<feature type="compositionally biased region" description="Polar residues" evidence="1">
    <location>
        <begin position="128"/>
        <end position="137"/>
    </location>
</feature>
<proteinExistence type="predicted"/>
<sequence length="137" mass="15414">LTIIISNFSEGLRRDASVLGYWINEKRHQMEQQNEVGGVGGLNWAQTRHQAFMLELAANRAELSRLAKSGAALIRDDVAEREAVANVLEPLEVELAKLETLARQRGDLLDREKENLPQGQVKKKRTRNNASLINKTN</sequence>
<dbReference type="Proteomes" id="UP000887560">
    <property type="component" value="Unplaced"/>
</dbReference>
<dbReference type="InterPro" id="IPR018159">
    <property type="entry name" value="Spectrin/alpha-actinin"/>
</dbReference>
<evidence type="ECO:0000256" key="1">
    <source>
        <dbReference type="SAM" id="MobiDB-lite"/>
    </source>
</evidence>
<protein>
    <submittedName>
        <fullName evidence="3">Uncharacterized protein</fullName>
    </submittedName>
</protein>
<dbReference type="InterPro" id="IPR002017">
    <property type="entry name" value="Spectrin_repeat"/>
</dbReference>
<reference evidence="3" key="1">
    <citation type="submission" date="2022-11" db="UniProtKB">
        <authorList>
            <consortium name="WormBaseParasite"/>
        </authorList>
    </citation>
    <scope>IDENTIFICATION</scope>
</reference>